<protein>
    <submittedName>
        <fullName evidence="1">Uncharacterized protein</fullName>
    </submittedName>
</protein>
<gene>
    <name evidence="1" type="ORF">JMJ35_005515</name>
</gene>
<accession>A0AA39QZZ1</accession>
<dbReference type="EMBL" id="JAFEKC020000011">
    <property type="protein sequence ID" value="KAK0512387.1"/>
    <property type="molecule type" value="Genomic_DNA"/>
</dbReference>
<evidence type="ECO:0000313" key="1">
    <source>
        <dbReference type="EMBL" id="KAK0512387.1"/>
    </source>
</evidence>
<comment type="caution">
    <text evidence="1">The sequence shown here is derived from an EMBL/GenBank/DDBJ whole genome shotgun (WGS) entry which is preliminary data.</text>
</comment>
<name>A0AA39QZZ1_9LECA</name>
<evidence type="ECO:0000313" key="2">
    <source>
        <dbReference type="Proteomes" id="UP001166286"/>
    </source>
</evidence>
<reference evidence="1" key="1">
    <citation type="submission" date="2023-03" db="EMBL/GenBank/DDBJ databases">
        <title>Complete genome of Cladonia borealis.</title>
        <authorList>
            <person name="Park H."/>
        </authorList>
    </citation>
    <scope>NUCLEOTIDE SEQUENCE</scope>
    <source>
        <strain evidence="1">ANT050790</strain>
    </source>
</reference>
<dbReference type="AlphaFoldDB" id="A0AA39QZZ1"/>
<dbReference type="Proteomes" id="UP001166286">
    <property type="component" value="Unassembled WGS sequence"/>
</dbReference>
<proteinExistence type="predicted"/>
<organism evidence="1 2">
    <name type="scientific">Cladonia borealis</name>
    <dbReference type="NCBI Taxonomy" id="184061"/>
    <lineage>
        <taxon>Eukaryota</taxon>
        <taxon>Fungi</taxon>
        <taxon>Dikarya</taxon>
        <taxon>Ascomycota</taxon>
        <taxon>Pezizomycotina</taxon>
        <taxon>Lecanoromycetes</taxon>
        <taxon>OSLEUM clade</taxon>
        <taxon>Lecanoromycetidae</taxon>
        <taxon>Lecanorales</taxon>
        <taxon>Lecanorineae</taxon>
        <taxon>Cladoniaceae</taxon>
        <taxon>Cladonia</taxon>
    </lineage>
</organism>
<keyword evidence="2" id="KW-1185">Reference proteome</keyword>
<sequence length="240" mass="26455">MSRPKTPVALPPLFGIEFLTWLLEHHEEPTTLLICCSREAFLADLQANLQKLRCENPATTPNDGNQGLAHPLLNQTIHLISRSRSIHLAFVPTLPHLRAYLSTYTLPPTCESSSLTSTKSGFRVPILAIWGLVYAHRSTAEHSAQGLSRTLAAAVESASLAEQRLVLAEAKILDVGDQYGDTEVFNVTFENPWKEQVPALSGTIRFGGEDRVWAGKTIEVGRILARWCKFVKLSNGECAL</sequence>